<accession>A0A8J3VSB3</accession>
<name>A0A8J3VSB3_9ACTN</name>
<sequence>MSTVGAMPSTGDFNPEQIAANWRALNAAEAAPAAGGLTINDIGPRQLNIPGPVVTEQPLYRFDGQPAQRSFLTDLLDTAGVTLPGGRDPDPNARNYALAFMAHPDGMAASFANITKANVATLNPTQRSDVPATLLPARNRPLWDACSNSPLTSNLSITTPRVTDASGMANAHTEGDEPTTATLTITASDIAAPAPISGKASLSRTLIDYGPPALVDQIVFGLMLQAWAQVVEARIAAMLDGLSLAAGNIVNLAGMDDDLRGDWDDILIPLATAPDGGLLTSLVLAGEAYGPTRRAADDSGRRYYRVGPGGVLDLGSHLAAPAAALTAANGGGGDSYLFNPAVVHAAEMTNRFTFLSAAVSYVDVCIWGYSTAWCSQPADVYRLDYSAS</sequence>
<protein>
    <submittedName>
        <fullName evidence="1">Uncharacterized protein</fullName>
    </submittedName>
</protein>
<keyword evidence="2" id="KW-1185">Reference proteome</keyword>
<dbReference type="Proteomes" id="UP000642748">
    <property type="component" value="Unassembled WGS sequence"/>
</dbReference>
<proteinExistence type="predicted"/>
<gene>
    <name evidence="1" type="ORF">Raf01_52370</name>
</gene>
<dbReference type="AlphaFoldDB" id="A0A8J3VSB3"/>
<organism evidence="1 2">
    <name type="scientific">Rugosimonospora africana</name>
    <dbReference type="NCBI Taxonomy" id="556532"/>
    <lineage>
        <taxon>Bacteria</taxon>
        <taxon>Bacillati</taxon>
        <taxon>Actinomycetota</taxon>
        <taxon>Actinomycetes</taxon>
        <taxon>Micromonosporales</taxon>
        <taxon>Micromonosporaceae</taxon>
        <taxon>Rugosimonospora</taxon>
    </lineage>
</organism>
<evidence type="ECO:0000313" key="1">
    <source>
        <dbReference type="EMBL" id="GIH17065.1"/>
    </source>
</evidence>
<dbReference type="EMBL" id="BONZ01000049">
    <property type="protein sequence ID" value="GIH17065.1"/>
    <property type="molecule type" value="Genomic_DNA"/>
</dbReference>
<evidence type="ECO:0000313" key="2">
    <source>
        <dbReference type="Proteomes" id="UP000642748"/>
    </source>
</evidence>
<comment type="caution">
    <text evidence="1">The sequence shown here is derived from an EMBL/GenBank/DDBJ whole genome shotgun (WGS) entry which is preliminary data.</text>
</comment>
<reference evidence="1" key="1">
    <citation type="submission" date="2021-01" db="EMBL/GenBank/DDBJ databases">
        <title>Whole genome shotgun sequence of Rugosimonospora africana NBRC 104875.</title>
        <authorList>
            <person name="Komaki H."/>
            <person name="Tamura T."/>
        </authorList>
    </citation>
    <scope>NUCLEOTIDE SEQUENCE</scope>
    <source>
        <strain evidence="1">NBRC 104875</strain>
    </source>
</reference>